<accession>A0A1F6EMP2</accession>
<evidence type="ECO:0000259" key="1">
    <source>
        <dbReference type="PROSITE" id="PS50164"/>
    </source>
</evidence>
<dbReference type="Pfam" id="PF08459">
    <property type="entry name" value="UvrC_RNaseH_dom"/>
    <property type="match status" value="1"/>
</dbReference>
<dbReference type="InterPro" id="IPR038476">
    <property type="entry name" value="UvrC_RNase_H_dom_sf"/>
</dbReference>
<dbReference type="PANTHER" id="PTHR30562">
    <property type="entry name" value="UVRC/OXIDOREDUCTASE"/>
    <property type="match status" value="1"/>
</dbReference>
<evidence type="ECO:0000259" key="2">
    <source>
        <dbReference type="PROSITE" id="PS50165"/>
    </source>
</evidence>
<evidence type="ECO:0000313" key="3">
    <source>
        <dbReference type="EMBL" id="OGG74909.1"/>
    </source>
</evidence>
<dbReference type="InterPro" id="IPR001162">
    <property type="entry name" value="UvrC_RNase_H_dom"/>
</dbReference>
<dbReference type="InterPro" id="IPR050066">
    <property type="entry name" value="UvrABC_protein_C"/>
</dbReference>
<evidence type="ECO:0000313" key="4">
    <source>
        <dbReference type="Proteomes" id="UP000178587"/>
    </source>
</evidence>
<dbReference type="SMART" id="SM00465">
    <property type="entry name" value="GIYc"/>
    <property type="match status" value="1"/>
</dbReference>
<dbReference type="InterPro" id="IPR000305">
    <property type="entry name" value="GIY-YIG_endonuc"/>
</dbReference>
<gene>
    <name evidence="3" type="ORF">A3A34_03765</name>
</gene>
<evidence type="ECO:0008006" key="5">
    <source>
        <dbReference type="Google" id="ProtNLM"/>
    </source>
</evidence>
<dbReference type="PROSITE" id="PS50165">
    <property type="entry name" value="UVRC"/>
    <property type="match status" value="1"/>
</dbReference>
<dbReference type="Gene3D" id="3.40.1440.10">
    <property type="entry name" value="GIY-YIG endonuclease"/>
    <property type="match status" value="1"/>
</dbReference>
<dbReference type="Pfam" id="PF02151">
    <property type="entry name" value="UVR"/>
    <property type="match status" value="1"/>
</dbReference>
<dbReference type="CDD" id="cd10434">
    <property type="entry name" value="GIY-YIG_UvrC_Cho"/>
    <property type="match status" value="1"/>
</dbReference>
<dbReference type="GO" id="GO:0009381">
    <property type="term" value="F:excinuclease ABC activity"/>
    <property type="evidence" value="ECO:0007669"/>
    <property type="project" value="InterPro"/>
</dbReference>
<dbReference type="GO" id="GO:0006289">
    <property type="term" value="P:nucleotide-excision repair"/>
    <property type="evidence" value="ECO:0007669"/>
    <property type="project" value="InterPro"/>
</dbReference>
<dbReference type="SUPFAM" id="SSF82771">
    <property type="entry name" value="GIY-YIG endonuclease"/>
    <property type="match status" value="1"/>
</dbReference>
<dbReference type="GO" id="GO:0009380">
    <property type="term" value="C:excinuclease repair complex"/>
    <property type="evidence" value="ECO:0007669"/>
    <property type="project" value="TreeGrafter"/>
</dbReference>
<dbReference type="PANTHER" id="PTHR30562:SF1">
    <property type="entry name" value="UVRABC SYSTEM PROTEIN C"/>
    <property type="match status" value="1"/>
</dbReference>
<comment type="caution">
    <text evidence="3">The sequence shown here is derived from an EMBL/GenBank/DDBJ whole genome shotgun (WGS) entry which is preliminary data.</text>
</comment>
<dbReference type="InterPro" id="IPR035901">
    <property type="entry name" value="GIY-YIG_endonuc_sf"/>
</dbReference>
<protein>
    <recommendedName>
        <fullName evidence="5">Excinuclease ABC subunit C</fullName>
    </recommendedName>
</protein>
<dbReference type="InterPro" id="IPR047296">
    <property type="entry name" value="GIY-YIG_UvrC_Cho"/>
</dbReference>
<dbReference type="Pfam" id="PF01541">
    <property type="entry name" value="GIY-YIG"/>
    <property type="match status" value="1"/>
</dbReference>
<dbReference type="STRING" id="1798507.A3A34_03765"/>
<proteinExistence type="predicted"/>
<dbReference type="InterPro" id="IPR001943">
    <property type="entry name" value="UVR_dom"/>
</dbReference>
<dbReference type="InterPro" id="IPR036876">
    <property type="entry name" value="UVR_dom_sf"/>
</dbReference>
<dbReference type="AlphaFoldDB" id="A0A1F6EMP2"/>
<dbReference type="Gene3D" id="3.30.420.340">
    <property type="entry name" value="UvrC, RNAse H endonuclease domain"/>
    <property type="match status" value="1"/>
</dbReference>
<feature type="domain" description="UvrC family homology region profile" evidence="2">
    <location>
        <begin position="230"/>
        <end position="374"/>
    </location>
</feature>
<name>A0A1F6EMP2_9BACT</name>
<dbReference type="PROSITE" id="PS50164">
    <property type="entry name" value="GIY_YIG"/>
    <property type="match status" value="1"/>
</dbReference>
<organism evidence="3 4">
    <name type="scientific">Candidatus Kaiserbacteria bacterium RIFCSPLOWO2_01_FULL_50_24</name>
    <dbReference type="NCBI Taxonomy" id="1798507"/>
    <lineage>
        <taxon>Bacteria</taxon>
        <taxon>Candidatus Kaiseribacteriota</taxon>
    </lineage>
</organism>
<reference evidence="3 4" key="1">
    <citation type="journal article" date="2016" name="Nat. Commun.">
        <title>Thousands of microbial genomes shed light on interconnected biogeochemical processes in an aquifer system.</title>
        <authorList>
            <person name="Anantharaman K."/>
            <person name="Brown C.T."/>
            <person name="Hug L.A."/>
            <person name="Sharon I."/>
            <person name="Castelle C.J."/>
            <person name="Probst A.J."/>
            <person name="Thomas B.C."/>
            <person name="Singh A."/>
            <person name="Wilkins M.J."/>
            <person name="Karaoz U."/>
            <person name="Brodie E.L."/>
            <person name="Williams K.H."/>
            <person name="Hubbard S.S."/>
            <person name="Banfield J.F."/>
        </authorList>
    </citation>
    <scope>NUCLEOTIDE SEQUENCE [LARGE SCALE GENOMIC DNA]</scope>
</reference>
<sequence>MTLKDFKKNAKKLPDTPGVYLFKKGRKILYIGKAGSLRDRVRSYFSRDVAEERSLAISGMIEKSTLLTWQKTDSVLEALILEANLIKKYQPPFNIRAKDNKSWNYVVITKETFPRVLLIRGRELSLNSLEARSCKLKAIFGPYPYGGQLQEALRIVRKIFPFRDTCTPRSDSGAFIFANSNELANNGVAKKTCTPCFNRQIGLCPGVCSGEVNEKEYAKTIRNVCDIFSGNFKGLKQRIAKEMKTAAKAEDFEHAKILRRQVSALEHIRDVSLIKHERRVVSGGSIGSSIFRIEAYDVAHTAGAETVGVMTVVEDDELAKAEYRTFKIHSVSNDDTKALAEMLARRLAHPEWLLPRLMVVDGGRAQVNAACRVLTHAGVVIPVSGVVKDEFHRPRDIIGDEAGKKHERAVLLANDEAHRFALRFHRRRRGQLK</sequence>
<dbReference type="EMBL" id="MFLU01000010">
    <property type="protein sequence ID" value="OGG74909.1"/>
    <property type="molecule type" value="Genomic_DNA"/>
</dbReference>
<feature type="domain" description="GIY-YIG" evidence="1">
    <location>
        <begin position="15"/>
        <end position="95"/>
    </location>
</feature>
<dbReference type="Proteomes" id="UP000178587">
    <property type="component" value="Unassembled WGS sequence"/>
</dbReference>
<dbReference type="SUPFAM" id="SSF46600">
    <property type="entry name" value="C-terminal UvrC-binding domain of UvrB"/>
    <property type="match status" value="1"/>
</dbReference>